<evidence type="ECO:0000313" key="2">
    <source>
        <dbReference type="EMBL" id="QRV02990.1"/>
    </source>
</evidence>
<gene>
    <name evidence="2" type="ORF">JTE88_01955</name>
</gene>
<dbReference type="SUPFAM" id="SSF46689">
    <property type="entry name" value="Homeodomain-like"/>
    <property type="match status" value="1"/>
</dbReference>
<feature type="coiled-coil region" evidence="1">
    <location>
        <begin position="27"/>
        <end position="61"/>
    </location>
</feature>
<keyword evidence="3" id="KW-1185">Reference proteome</keyword>
<dbReference type="InterPro" id="IPR002514">
    <property type="entry name" value="Transposase_8"/>
</dbReference>
<accession>A0ABX7ILK6</accession>
<proteinExistence type="predicted"/>
<dbReference type="EMBL" id="CP070228">
    <property type="protein sequence ID" value="QRV02990.1"/>
    <property type="molecule type" value="Genomic_DNA"/>
</dbReference>
<dbReference type="InterPro" id="IPR009057">
    <property type="entry name" value="Homeodomain-like_sf"/>
</dbReference>
<dbReference type="RefSeq" id="WP_204425698.1">
    <property type="nucleotide sequence ID" value="NZ_CP070228.1"/>
</dbReference>
<sequence>MAEVSREIGVGQALLGRWVKQEREHNNSSGERTYAELEAENSRLKKELASIKLDNEFLSKASAFFAAKQHEKRNTN</sequence>
<dbReference type="Proteomes" id="UP000602653">
    <property type="component" value="Chromosome"/>
</dbReference>
<reference evidence="2 3" key="1">
    <citation type="submission" date="2021-02" db="EMBL/GenBank/DDBJ databases">
        <title>Complete Genome Sequence of Arcanobacterium phocisimile strain DSM 26142T from a harbour seal.</title>
        <authorList>
            <person name="Borowiak M."/>
            <person name="Alssahen M."/>
            <person name="Malorny B."/>
            <person name="Laemmler C."/>
            <person name="Siebert U."/>
            <person name="Ploetz M."/>
            <person name="Abdulmawjood A."/>
        </authorList>
    </citation>
    <scope>NUCLEOTIDE SEQUENCE [LARGE SCALE GENOMIC DNA]</scope>
    <source>
        <strain evidence="2 3">DSM 26142</strain>
    </source>
</reference>
<protein>
    <submittedName>
        <fullName evidence="2">Transposase</fullName>
    </submittedName>
</protein>
<evidence type="ECO:0000256" key="1">
    <source>
        <dbReference type="SAM" id="Coils"/>
    </source>
</evidence>
<organism evidence="2 3">
    <name type="scientific">Arcanobacterium phocisimile</name>
    <dbReference type="NCBI Taxonomy" id="1302235"/>
    <lineage>
        <taxon>Bacteria</taxon>
        <taxon>Bacillati</taxon>
        <taxon>Actinomycetota</taxon>
        <taxon>Actinomycetes</taxon>
        <taxon>Actinomycetales</taxon>
        <taxon>Actinomycetaceae</taxon>
        <taxon>Arcanobacterium</taxon>
    </lineage>
</organism>
<name>A0ABX7ILK6_9ACTO</name>
<keyword evidence="1" id="KW-0175">Coiled coil</keyword>
<evidence type="ECO:0000313" key="3">
    <source>
        <dbReference type="Proteomes" id="UP000602653"/>
    </source>
</evidence>
<dbReference type="Pfam" id="PF01527">
    <property type="entry name" value="HTH_Tnp_1"/>
    <property type="match status" value="1"/>
</dbReference>